<dbReference type="OrthoDB" id="306159at2759"/>
<comment type="caution">
    <text evidence="1">The sequence shown here is derived from an EMBL/GenBank/DDBJ whole genome shotgun (WGS) entry which is preliminary data.</text>
</comment>
<accession>A0A8S1QJS3</accession>
<name>A0A8S1QJS3_9CILI</name>
<gene>
    <name evidence="1" type="ORF">PSON_ATCC_30995.1.T1070035</name>
</gene>
<evidence type="ECO:0000313" key="1">
    <source>
        <dbReference type="EMBL" id="CAD8114890.1"/>
    </source>
</evidence>
<sequence>MIIPLQIEQSLIENNSKRKPFSPLEINPKQHSLSNKFNLLHLDIFTPTQTKSSHSNPNIQFGLQKLLKTSPYAQLIKQKSQQQINSVDSCSQNINNGITLTQHSSQSNVKLDSKSLMTNNQSNIKRRIPNCMKVFAPKKSFECSYQLNSNNKDKQTIQALQDLLVRTTQTLQGYKEYIIKCEQENIKLKEQISCLKAQN</sequence>
<dbReference type="Proteomes" id="UP000692954">
    <property type="component" value="Unassembled WGS sequence"/>
</dbReference>
<dbReference type="AlphaFoldDB" id="A0A8S1QJS3"/>
<reference evidence="1" key="1">
    <citation type="submission" date="2021-01" db="EMBL/GenBank/DDBJ databases">
        <authorList>
            <consortium name="Genoscope - CEA"/>
            <person name="William W."/>
        </authorList>
    </citation>
    <scope>NUCLEOTIDE SEQUENCE</scope>
</reference>
<keyword evidence="2" id="KW-1185">Reference proteome</keyword>
<evidence type="ECO:0000313" key="2">
    <source>
        <dbReference type="Proteomes" id="UP000692954"/>
    </source>
</evidence>
<protein>
    <submittedName>
        <fullName evidence="1">Uncharacterized protein</fullName>
    </submittedName>
</protein>
<dbReference type="EMBL" id="CAJJDN010000107">
    <property type="protein sequence ID" value="CAD8114890.1"/>
    <property type="molecule type" value="Genomic_DNA"/>
</dbReference>
<organism evidence="1 2">
    <name type="scientific">Paramecium sonneborni</name>
    <dbReference type="NCBI Taxonomy" id="65129"/>
    <lineage>
        <taxon>Eukaryota</taxon>
        <taxon>Sar</taxon>
        <taxon>Alveolata</taxon>
        <taxon>Ciliophora</taxon>
        <taxon>Intramacronucleata</taxon>
        <taxon>Oligohymenophorea</taxon>
        <taxon>Peniculida</taxon>
        <taxon>Parameciidae</taxon>
        <taxon>Paramecium</taxon>
    </lineage>
</organism>
<proteinExistence type="predicted"/>